<reference evidence="5" key="2">
    <citation type="submission" date="2022-10" db="EMBL/GenBank/DDBJ databases">
        <authorList>
            <person name="Trinh H.N."/>
        </authorList>
    </citation>
    <scope>NUCLEOTIDE SEQUENCE</scope>
    <source>
        <strain evidence="5">RN2-1</strain>
    </source>
</reference>
<dbReference type="GO" id="GO:0005524">
    <property type="term" value="F:ATP binding"/>
    <property type="evidence" value="ECO:0007669"/>
    <property type="project" value="UniProtKB-KW"/>
</dbReference>
<dbReference type="NCBIfam" id="TIGR01613">
    <property type="entry name" value="primase_Cterm"/>
    <property type="match status" value="1"/>
</dbReference>
<keyword evidence="2" id="KW-0378">Hydrolase</keyword>
<evidence type="ECO:0000256" key="3">
    <source>
        <dbReference type="ARBA" id="ARBA00022840"/>
    </source>
</evidence>
<dbReference type="RefSeq" id="WP_264713327.1">
    <property type="nucleotide sequence ID" value="NZ_JAPDNT010000004.1"/>
</dbReference>
<dbReference type="PANTHER" id="PTHR35372:SF2">
    <property type="entry name" value="SF3 HELICASE DOMAIN-CONTAINING PROTEIN"/>
    <property type="match status" value="1"/>
</dbReference>
<evidence type="ECO:0000313" key="6">
    <source>
        <dbReference type="Proteomes" id="UP001165679"/>
    </source>
</evidence>
<comment type="caution">
    <text evidence="5">The sequence shown here is derived from an EMBL/GenBank/DDBJ whole genome shotgun (WGS) entry which is preliminary data.</text>
</comment>
<keyword evidence="6" id="KW-1185">Reference proteome</keyword>
<dbReference type="Pfam" id="PF08706">
    <property type="entry name" value="D5_N"/>
    <property type="match status" value="1"/>
</dbReference>
<gene>
    <name evidence="5" type="ORF">OL599_08795</name>
</gene>
<evidence type="ECO:0000256" key="1">
    <source>
        <dbReference type="ARBA" id="ARBA00022741"/>
    </source>
</evidence>
<dbReference type="EMBL" id="JAPDNT010000004">
    <property type="protein sequence ID" value="MCW3474683.1"/>
    <property type="molecule type" value="Genomic_DNA"/>
</dbReference>
<dbReference type="SUPFAM" id="SSF52540">
    <property type="entry name" value="P-loop containing nucleoside triphosphate hydrolases"/>
    <property type="match status" value="1"/>
</dbReference>
<dbReference type="InterPro" id="IPR014818">
    <property type="entry name" value="Phage/plasmid_primase_P4_C"/>
</dbReference>
<accession>A0AA41YQC0</accession>
<organism evidence="5 6">
    <name type="scientific">Limobrevibacterium gyesilva</name>
    <dbReference type="NCBI Taxonomy" id="2991712"/>
    <lineage>
        <taxon>Bacteria</taxon>
        <taxon>Pseudomonadati</taxon>
        <taxon>Pseudomonadota</taxon>
        <taxon>Alphaproteobacteria</taxon>
        <taxon>Acetobacterales</taxon>
        <taxon>Acetobacteraceae</taxon>
        <taxon>Limobrevibacterium</taxon>
    </lineage>
</organism>
<dbReference type="Pfam" id="PF19263">
    <property type="entry name" value="DUF5906"/>
    <property type="match status" value="1"/>
</dbReference>
<reference evidence="5" key="1">
    <citation type="submission" date="2022-09" db="EMBL/GenBank/DDBJ databases">
        <title>Rhodovastum sp. nov. RN2-1 isolated from soil in Seongnam, South Korea.</title>
        <authorList>
            <person name="Le N.T."/>
        </authorList>
    </citation>
    <scope>NUCLEOTIDE SEQUENCE</scope>
    <source>
        <strain evidence="5">RN2-1</strain>
    </source>
</reference>
<dbReference type="InterPro" id="IPR014015">
    <property type="entry name" value="Helicase_SF3_DNA-vir"/>
</dbReference>
<dbReference type="GO" id="GO:0016787">
    <property type="term" value="F:hydrolase activity"/>
    <property type="evidence" value="ECO:0007669"/>
    <property type="project" value="UniProtKB-KW"/>
</dbReference>
<dbReference type="InterPro" id="IPR045455">
    <property type="entry name" value="NrS-1_pol-like_helicase"/>
</dbReference>
<dbReference type="InterPro" id="IPR006500">
    <property type="entry name" value="Helicase_put_C_phage/plasmid"/>
</dbReference>
<dbReference type="Proteomes" id="UP001165679">
    <property type="component" value="Unassembled WGS sequence"/>
</dbReference>
<proteinExistence type="predicted"/>
<keyword evidence="3" id="KW-0067">ATP-binding</keyword>
<dbReference type="PANTHER" id="PTHR35372">
    <property type="entry name" value="ATP BINDING PROTEIN-RELATED"/>
    <property type="match status" value="1"/>
</dbReference>
<dbReference type="SMART" id="SM00885">
    <property type="entry name" value="D5_N"/>
    <property type="match status" value="1"/>
</dbReference>
<keyword evidence="1" id="KW-0547">Nucleotide-binding</keyword>
<sequence length="451" mass="50060">MSNDLTDRAAEIVNGALQSNHLPTSSDDALALAFTEKYSGQYLYVPAWSSWVRWDGCRWARDETLVVFDLVRRLCREKSALLRGNDASRLASAGTIAAVERLARSDRRHVRRADDFDADPWVLNTPGGVINLQTEEMRPHRLSDLHTKVAGAIPGGGCPRWLTFLREITHGDVDLIAYLQRWAGYSLTGIIRENAFLFAWGPGGNGKSVLLDTLAAVLGDYATTAMADVFTVGRNEQHPTHVASLRGARMVVVPETEEGRPWAESRIKSMTGGDRISARVMRGDPFEFSPQFKLWIAGNHRPLLRNPDPAMRRRLHLIPMTFVPDKPDRGLPEALKAELPGILAWAIKGCVAWQREGLGEPAIVRDAGAEYFAEQDSIASWFDEQCVRDANATASARALFNDWSDYAKARGEEAGTEKRFSERLQRHAAKKRTNKGVVFPGIKLRSSESGA</sequence>
<feature type="domain" description="SF3 helicase" evidence="4">
    <location>
        <begin position="174"/>
        <end position="333"/>
    </location>
</feature>
<dbReference type="AlphaFoldDB" id="A0AA41YQC0"/>
<name>A0AA41YQC0_9PROT</name>
<dbReference type="PROSITE" id="PS51206">
    <property type="entry name" value="SF3_HELICASE_1"/>
    <property type="match status" value="1"/>
</dbReference>
<evidence type="ECO:0000256" key="2">
    <source>
        <dbReference type="ARBA" id="ARBA00022801"/>
    </source>
</evidence>
<dbReference type="InterPro" id="IPR051620">
    <property type="entry name" value="ORF904-like_C"/>
</dbReference>
<protein>
    <submittedName>
        <fullName evidence="5">Phage/plasmid primase, P4 family</fullName>
    </submittedName>
</protein>
<dbReference type="Gene3D" id="3.40.50.300">
    <property type="entry name" value="P-loop containing nucleotide triphosphate hydrolases"/>
    <property type="match status" value="1"/>
</dbReference>
<evidence type="ECO:0000313" key="5">
    <source>
        <dbReference type="EMBL" id="MCW3474683.1"/>
    </source>
</evidence>
<evidence type="ECO:0000259" key="4">
    <source>
        <dbReference type="PROSITE" id="PS51206"/>
    </source>
</evidence>
<dbReference type="InterPro" id="IPR027417">
    <property type="entry name" value="P-loop_NTPase"/>
</dbReference>